<name>A0A1Y1XU95_9FUNG</name>
<keyword evidence="4" id="KW-1185">Reference proteome</keyword>
<feature type="compositionally biased region" description="Basic and acidic residues" evidence="1">
    <location>
        <begin position="523"/>
        <end position="538"/>
    </location>
</feature>
<feature type="compositionally biased region" description="Basic and acidic residues" evidence="1">
    <location>
        <begin position="486"/>
        <end position="504"/>
    </location>
</feature>
<evidence type="ECO:0008006" key="5">
    <source>
        <dbReference type="Google" id="ProtNLM"/>
    </source>
</evidence>
<dbReference type="SUPFAM" id="SSF57184">
    <property type="entry name" value="Growth factor receptor domain"/>
    <property type="match status" value="1"/>
</dbReference>
<feature type="compositionally biased region" description="Basic and acidic residues" evidence="1">
    <location>
        <begin position="736"/>
        <end position="754"/>
    </location>
</feature>
<feature type="compositionally biased region" description="Low complexity" evidence="1">
    <location>
        <begin position="457"/>
        <end position="467"/>
    </location>
</feature>
<feature type="region of interest" description="Disordered" evidence="1">
    <location>
        <begin position="389"/>
        <end position="543"/>
    </location>
</feature>
<feature type="compositionally biased region" description="Low complexity" evidence="1">
    <location>
        <begin position="420"/>
        <end position="435"/>
    </location>
</feature>
<sequence>MGRSILSALCVAALSARHVLSIPAKVVTDLNTGINTVQHLTTFSHGAVVTILPGHCNDNEVQCLDHNQYRKCVNGVWELDTCGVANNGQPYTCVQESKYLVSCEWITPVKHEKVGKVTSVKNEVKYQREHHTLVQRKRCDASTFKSTCNHNTYQYCDHGVVYEYTCPGDSYCINGLMIPQCYKMNSNRPTVYPPPNVGECTNGWITCAGQSLQQRCINNEWQNFPCNDHQWCNPNIGVCEDLHPIPAGSGKPLSITTQVATMVPKTTQKTTYTTTNLCPVNIKCLDDDTGPLYATCKDGKWTVQSCIEHAICVDLFTWEGLWIDIECADQVAAVETPSILPSISPDCKSGCVDSGVSPMIRVCQSNQPPTYNTCGEGYVCTDVNGKHQCRAKKPGSQTKSPSRPKHKSISKTSINHVAKPTSTSQSSESEASSPSNRPEKSDSPSAHSTGEHHHTDSTVTSHSSSLYHSEHEPTKSESTENSGNHTESEDSHSEDHPTQTEHSHPASIQTKPTDKSNSASESHSTHPDHSHSLTHKAETTSSTAVKCVPKCLEPFVSSKFIGCPDGKPQLQYCPDGQMCVPYGGANCANVPESIRKKYMTNSKIPSAHPASEQSTSDVKPTGKQTTSEHNSELRSKRSESSGQSAYHSDTEGAETKTHHAKSMPISQSPIKNHTKSKSTSEHSENSVHPTDSHHLTPTRKPHSSSGTHIKHESATNTDSEKSAHPIKSGHSSQHTKPTDKPHSSSEAHSEHESV</sequence>
<proteinExistence type="predicted"/>
<feature type="compositionally biased region" description="Polar residues" evidence="1">
    <location>
        <begin position="611"/>
        <end position="628"/>
    </location>
</feature>
<feature type="compositionally biased region" description="Basic and acidic residues" evidence="1">
    <location>
        <begin position="648"/>
        <end position="657"/>
    </location>
</feature>
<dbReference type="InterPro" id="IPR009030">
    <property type="entry name" value="Growth_fac_rcpt_cys_sf"/>
</dbReference>
<evidence type="ECO:0000313" key="3">
    <source>
        <dbReference type="EMBL" id="ORX89337.1"/>
    </source>
</evidence>
<evidence type="ECO:0000256" key="1">
    <source>
        <dbReference type="SAM" id="MobiDB-lite"/>
    </source>
</evidence>
<evidence type="ECO:0000313" key="4">
    <source>
        <dbReference type="Proteomes" id="UP000193498"/>
    </source>
</evidence>
<dbReference type="EMBL" id="MCFE01000455">
    <property type="protein sequence ID" value="ORX89337.1"/>
    <property type="molecule type" value="Genomic_DNA"/>
</dbReference>
<reference evidence="3 4" key="1">
    <citation type="submission" date="2016-07" db="EMBL/GenBank/DDBJ databases">
        <title>Pervasive Adenine N6-methylation of Active Genes in Fungi.</title>
        <authorList>
            <consortium name="DOE Joint Genome Institute"/>
            <person name="Mondo S.J."/>
            <person name="Dannebaum R.O."/>
            <person name="Kuo R.C."/>
            <person name="Labutti K."/>
            <person name="Haridas S."/>
            <person name="Kuo A."/>
            <person name="Salamov A."/>
            <person name="Ahrendt S.R."/>
            <person name="Lipzen A."/>
            <person name="Sullivan W."/>
            <person name="Andreopoulos W.B."/>
            <person name="Clum A."/>
            <person name="Lindquist E."/>
            <person name="Daum C."/>
            <person name="Ramamoorthy G.K."/>
            <person name="Gryganskyi A."/>
            <person name="Culley D."/>
            <person name="Magnuson J.K."/>
            <person name="James T.Y."/>
            <person name="O'Malley M.A."/>
            <person name="Stajich J.E."/>
            <person name="Spatafora J.W."/>
            <person name="Visel A."/>
            <person name="Grigoriev I.V."/>
        </authorList>
    </citation>
    <scope>NUCLEOTIDE SEQUENCE [LARGE SCALE GENOMIC DNA]</scope>
    <source>
        <strain evidence="3 4">CBS 931.73</strain>
    </source>
</reference>
<feature type="chain" id="PRO_5012530811" description="Carbohydrate-binding module family 19 domain-containing protein" evidence="2">
    <location>
        <begin position="22"/>
        <end position="754"/>
    </location>
</feature>
<feature type="compositionally biased region" description="Basic and acidic residues" evidence="1">
    <location>
        <begin position="678"/>
        <end position="694"/>
    </location>
</feature>
<feature type="compositionally biased region" description="Polar residues" evidence="1">
    <location>
        <begin position="506"/>
        <end position="522"/>
    </location>
</feature>
<feature type="non-terminal residue" evidence="3">
    <location>
        <position position="754"/>
    </location>
</feature>
<gene>
    <name evidence="3" type="ORF">K493DRAFT_383077</name>
</gene>
<dbReference type="AlphaFoldDB" id="A0A1Y1XU95"/>
<protein>
    <recommendedName>
        <fullName evidence="5">Carbohydrate-binding module family 19 domain-containing protein</fullName>
    </recommendedName>
</protein>
<feature type="signal peptide" evidence="2">
    <location>
        <begin position="1"/>
        <end position="21"/>
    </location>
</feature>
<comment type="caution">
    <text evidence="3">The sequence shown here is derived from an EMBL/GenBank/DDBJ whole genome shotgun (WGS) entry which is preliminary data.</text>
</comment>
<dbReference type="Proteomes" id="UP000193498">
    <property type="component" value="Unassembled WGS sequence"/>
</dbReference>
<feature type="compositionally biased region" description="Basic and acidic residues" evidence="1">
    <location>
        <begin position="629"/>
        <end position="639"/>
    </location>
</feature>
<keyword evidence="2" id="KW-0732">Signal</keyword>
<accession>A0A1Y1XU95</accession>
<feature type="compositionally biased region" description="Basic and acidic residues" evidence="1">
    <location>
        <begin position="468"/>
        <end position="478"/>
    </location>
</feature>
<dbReference type="InParanoid" id="A0A1Y1XU95"/>
<feature type="region of interest" description="Disordered" evidence="1">
    <location>
        <begin position="603"/>
        <end position="754"/>
    </location>
</feature>
<feature type="compositionally biased region" description="Basic and acidic residues" evidence="1">
    <location>
        <begin position="709"/>
        <end position="723"/>
    </location>
</feature>
<evidence type="ECO:0000256" key="2">
    <source>
        <dbReference type="SAM" id="SignalP"/>
    </source>
</evidence>
<organism evidence="3 4">
    <name type="scientific">Basidiobolus meristosporus CBS 931.73</name>
    <dbReference type="NCBI Taxonomy" id="1314790"/>
    <lineage>
        <taxon>Eukaryota</taxon>
        <taxon>Fungi</taxon>
        <taxon>Fungi incertae sedis</taxon>
        <taxon>Zoopagomycota</taxon>
        <taxon>Entomophthoromycotina</taxon>
        <taxon>Basidiobolomycetes</taxon>
        <taxon>Basidiobolales</taxon>
        <taxon>Basidiobolaceae</taxon>
        <taxon>Basidiobolus</taxon>
    </lineage>
</organism>